<gene>
    <name evidence="1" type="ORF">LTR37_005337</name>
</gene>
<protein>
    <submittedName>
        <fullName evidence="1">Uncharacterized protein</fullName>
    </submittedName>
</protein>
<reference evidence="1" key="1">
    <citation type="submission" date="2023-07" db="EMBL/GenBank/DDBJ databases">
        <title>Black Yeasts Isolated from many extreme environments.</title>
        <authorList>
            <person name="Coleine C."/>
            <person name="Stajich J.E."/>
            <person name="Selbmann L."/>
        </authorList>
    </citation>
    <scope>NUCLEOTIDE SEQUENCE</scope>
    <source>
        <strain evidence="1">CCFEE 5714</strain>
    </source>
</reference>
<sequence length="195" mass="21142">MPSHRVWWLQKTHVEGASAALPPMLQQRHTYTARADVLQLEEANAKGLEIELDLAELDYLHTKTIFPQDSEGTTTAPTHASLVSFPRHKPGDGVPRPDSQILQPEVGELIASTIHTRCTMDGYASVVNQAAIDISNSPKRQSSNSITTPGRRSSPPPAAPRRGLSPALVYGPPPLPPPNRELPPTPLEVYLASEG</sequence>
<proteinExistence type="predicted"/>
<accession>A0ACC3NL52</accession>
<comment type="caution">
    <text evidence="1">The sequence shown here is derived from an EMBL/GenBank/DDBJ whole genome shotgun (WGS) entry which is preliminary data.</text>
</comment>
<dbReference type="EMBL" id="JAUTXU010000033">
    <property type="protein sequence ID" value="KAK3718222.1"/>
    <property type="molecule type" value="Genomic_DNA"/>
</dbReference>
<organism evidence="1 2">
    <name type="scientific">Vermiconidia calcicola</name>
    <dbReference type="NCBI Taxonomy" id="1690605"/>
    <lineage>
        <taxon>Eukaryota</taxon>
        <taxon>Fungi</taxon>
        <taxon>Dikarya</taxon>
        <taxon>Ascomycota</taxon>
        <taxon>Pezizomycotina</taxon>
        <taxon>Dothideomycetes</taxon>
        <taxon>Dothideomycetidae</taxon>
        <taxon>Mycosphaerellales</taxon>
        <taxon>Extremaceae</taxon>
        <taxon>Vermiconidia</taxon>
    </lineage>
</organism>
<name>A0ACC3NL52_9PEZI</name>
<dbReference type="Proteomes" id="UP001281147">
    <property type="component" value="Unassembled WGS sequence"/>
</dbReference>
<evidence type="ECO:0000313" key="1">
    <source>
        <dbReference type="EMBL" id="KAK3718222.1"/>
    </source>
</evidence>
<keyword evidence="2" id="KW-1185">Reference proteome</keyword>
<evidence type="ECO:0000313" key="2">
    <source>
        <dbReference type="Proteomes" id="UP001281147"/>
    </source>
</evidence>